<organism evidence="1 2">
    <name type="scientific">Daphnia magna</name>
    <dbReference type="NCBI Taxonomy" id="35525"/>
    <lineage>
        <taxon>Eukaryota</taxon>
        <taxon>Metazoa</taxon>
        <taxon>Ecdysozoa</taxon>
        <taxon>Arthropoda</taxon>
        <taxon>Crustacea</taxon>
        <taxon>Branchiopoda</taxon>
        <taxon>Diplostraca</taxon>
        <taxon>Cladocera</taxon>
        <taxon>Anomopoda</taxon>
        <taxon>Daphniidae</taxon>
        <taxon>Daphnia</taxon>
    </lineage>
</organism>
<comment type="caution">
    <text evidence="1">The sequence shown here is derived from an EMBL/GenBank/DDBJ whole genome shotgun (WGS) entry which is preliminary data.</text>
</comment>
<sequence>MIKSQLYRQRKPGFMGHNVVKNQNFHFVHPYLRKATRDQAERLKQVSSELVPVQAKYIYGYAIGLMLPADEALHLPVPTRDDLLERDKVTQEREPNNHGSIVMSATVSDRVLLVASQTVELSTCDLLPQPTTLAFQILLKILLFLLLLIEEVCTAVVQTEMTKEQRGSTVPATTSGVGDCGNTNIKVLRLRGGVGSQTTAPVIIAYPYPNAVGNYCIVAKIYKFFISKISVLHCGPAAQVSITKSIEKLSDQSQHVLTLPLIHTIVPSKKSKTEQRTTRAYLCGSHRREEIVQLKDLNGDFTLGTHVFQQGLKNFKKVTSGQCLPRINRSIGRFNHTTADLPISFILSPDNVCYTSCGTKTIVVDGVARGFPLVMRKMSRKHVRKLLSALTHCDAKLRKAVDYVTGFFIDNFAVIYRLIDAYSDRGEEKRKLLREVESAHRYLKYGFHGDKDDCITHRVSFALGGEDAPVDATATSSNCRHLFYIFQFLKECIINSTAPQHSALTALDCCLKKAQLFMASTASTASSSELTKGYTFCLFFMHPLIHTHRNSGWKDAHFARSMQVVYEHCKAGNDVVTQSQLFAALKYFGGFQNSIVELITLNRETVSKLEDNFAK</sequence>
<reference evidence="1 2" key="1">
    <citation type="submission" date="2016-03" db="EMBL/GenBank/DDBJ databases">
        <title>EvidentialGene: Evidence-directed Construction of Genes on Genomes.</title>
        <authorList>
            <person name="Gilbert D.G."/>
            <person name="Choi J.-H."/>
            <person name="Mockaitis K."/>
            <person name="Colbourne J."/>
            <person name="Pfrender M."/>
        </authorList>
    </citation>
    <scope>NUCLEOTIDE SEQUENCE [LARGE SCALE GENOMIC DNA]</scope>
    <source>
        <strain evidence="1 2">Xinb3</strain>
        <tissue evidence="1">Complete organism</tissue>
    </source>
</reference>
<proteinExistence type="predicted"/>
<protein>
    <submittedName>
        <fullName evidence="1">Uncharacterized protein</fullName>
    </submittedName>
</protein>
<gene>
    <name evidence="1" type="ORF">APZ42_033363</name>
</gene>
<accession>A0A164L5Y3</accession>
<dbReference type="AlphaFoldDB" id="A0A164L5Y3"/>
<dbReference type="Proteomes" id="UP000076858">
    <property type="component" value="Unassembled WGS sequence"/>
</dbReference>
<evidence type="ECO:0000313" key="1">
    <source>
        <dbReference type="EMBL" id="KZS03822.1"/>
    </source>
</evidence>
<dbReference type="EMBL" id="LRGB01003193">
    <property type="protein sequence ID" value="KZS03822.1"/>
    <property type="molecule type" value="Genomic_DNA"/>
</dbReference>
<name>A0A164L5Y3_9CRUS</name>
<evidence type="ECO:0000313" key="2">
    <source>
        <dbReference type="Proteomes" id="UP000076858"/>
    </source>
</evidence>
<keyword evidence="2" id="KW-1185">Reference proteome</keyword>